<evidence type="ECO:0000313" key="2">
    <source>
        <dbReference type="EMBL" id="KAF2400931.1"/>
    </source>
</evidence>
<feature type="region of interest" description="Disordered" evidence="1">
    <location>
        <begin position="177"/>
        <end position="205"/>
    </location>
</feature>
<evidence type="ECO:0000313" key="3">
    <source>
        <dbReference type="Proteomes" id="UP000799640"/>
    </source>
</evidence>
<sequence length="205" mass="22302">MPPKTQKAASHTARNERQTSVPQNPSPEADDSASDSDEAPEAISLSTAQLQSRALRADAAKAIQEQKAAEKRRRTQRDAQLKDQAQNSKRRKVEQAAEESADEEGGQSEDGESSAEDSDTAVVSRAPVAKSRAVALSGRPPKDVKRGPVAVHVLDQANPLLPPKMNKHTKHIKDMWLKGRPTMMSGKKAVSKVDRKPVRKVTSFV</sequence>
<dbReference type="AlphaFoldDB" id="A0A6G1HYE3"/>
<organism evidence="2 3">
    <name type="scientific">Trichodelitschia bisporula</name>
    <dbReference type="NCBI Taxonomy" id="703511"/>
    <lineage>
        <taxon>Eukaryota</taxon>
        <taxon>Fungi</taxon>
        <taxon>Dikarya</taxon>
        <taxon>Ascomycota</taxon>
        <taxon>Pezizomycotina</taxon>
        <taxon>Dothideomycetes</taxon>
        <taxon>Dothideomycetes incertae sedis</taxon>
        <taxon>Phaeotrichales</taxon>
        <taxon>Phaeotrichaceae</taxon>
        <taxon>Trichodelitschia</taxon>
    </lineage>
</organism>
<dbReference type="EMBL" id="ML996694">
    <property type="protein sequence ID" value="KAF2400931.1"/>
    <property type="molecule type" value="Genomic_DNA"/>
</dbReference>
<dbReference type="Proteomes" id="UP000799640">
    <property type="component" value="Unassembled WGS sequence"/>
</dbReference>
<accession>A0A6G1HYE3</accession>
<protein>
    <submittedName>
        <fullName evidence="2">Uncharacterized protein</fullName>
    </submittedName>
</protein>
<feature type="compositionally biased region" description="Acidic residues" evidence="1">
    <location>
        <begin position="96"/>
        <end position="119"/>
    </location>
</feature>
<keyword evidence="3" id="KW-1185">Reference proteome</keyword>
<gene>
    <name evidence="2" type="ORF">EJ06DRAFT_530018</name>
</gene>
<reference evidence="2" key="1">
    <citation type="journal article" date="2020" name="Stud. Mycol.">
        <title>101 Dothideomycetes genomes: a test case for predicting lifestyles and emergence of pathogens.</title>
        <authorList>
            <person name="Haridas S."/>
            <person name="Albert R."/>
            <person name="Binder M."/>
            <person name="Bloem J."/>
            <person name="Labutti K."/>
            <person name="Salamov A."/>
            <person name="Andreopoulos B."/>
            <person name="Baker S."/>
            <person name="Barry K."/>
            <person name="Bills G."/>
            <person name="Bluhm B."/>
            <person name="Cannon C."/>
            <person name="Castanera R."/>
            <person name="Culley D."/>
            <person name="Daum C."/>
            <person name="Ezra D."/>
            <person name="Gonzalez J."/>
            <person name="Henrissat B."/>
            <person name="Kuo A."/>
            <person name="Liang C."/>
            <person name="Lipzen A."/>
            <person name="Lutzoni F."/>
            <person name="Magnuson J."/>
            <person name="Mondo S."/>
            <person name="Nolan M."/>
            <person name="Ohm R."/>
            <person name="Pangilinan J."/>
            <person name="Park H.-J."/>
            <person name="Ramirez L."/>
            <person name="Alfaro M."/>
            <person name="Sun H."/>
            <person name="Tritt A."/>
            <person name="Yoshinaga Y."/>
            <person name="Zwiers L.-H."/>
            <person name="Turgeon B."/>
            <person name="Goodwin S."/>
            <person name="Spatafora J."/>
            <person name="Crous P."/>
            <person name="Grigoriev I."/>
        </authorList>
    </citation>
    <scope>NUCLEOTIDE SEQUENCE</scope>
    <source>
        <strain evidence="2">CBS 262.69</strain>
    </source>
</reference>
<feature type="region of interest" description="Disordered" evidence="1">
    <location>
        <begin position="1"/>
        <end position="149"/>
    </location>
</feature>
<feature type="compositionally biased region" description="Acidic residues" evidence="1">
    <location>
        <begin position="28"/>
        <end position="40"/>
    </location>
</feature>
<dbReference type="InterPro" id="IPR013268">
    <property type="entry name" value="UTP16"/>
</dbReference>
<dbReference type="Pfam" id="PF08297">
    <property type="entry name" value="U3_snoRNA_assoc"/>
    <property type="match status" value="1"/>
</dbReference>
<name>A0A6G1HYE3_9PEZI</name>
<evidence type="ECO:0000256" key="1">
    <source>
        <dbReference type="SAM" id="MobiDB-lite"/>
    </source>
</evidence>
<dbReference type="GO" id="GO:0006364">
    <property type="term" value="P:rRNA processing"/>
    <property type="evidence" value="ECO:0007669"/>
    <property type="project" value="InterPro"/>
</dbReference>
<dbReference type="OrthoDB" id="5423707at2759"/>
<dbReference type="GO" id="GO:0030515">
    <property type="term" value="F:snoRNA binding"/>
    <property type="evidence" value="ECO:0007669"/>
    <property type="project" value="InterPro"/>
</dbReference>
<proteinExistence type="predicted"/>